<comment type="caution">
    <text evidence="2">The sequence shown here is derived from an EMBL/GenBank/DDBJ whole genome shotgun (WGS) entry which is preliminary data.</text>
</comment>
<accession>A0ABW3PV87</accession>
<protein>
    <submittedName>
        <fullName evidence="2">Uncharacterized protein</fullName>
    </submittedName>
</protein>
<reference evidence="3" key="1">
    <citation type="journal article" date="2019" name="Int. J. Syst. Evol. Microbiol.">
        <title>The Global Catalogue of Microorganisms (GCM) 10K type strain sequencing project: providing services to taxonomists for standard genome sequencing and annotation.</title>
        <authorList>
            <consortium name="The Broad Institute Genomics Platform"/>
            <consortium name="The Broad Institute Genome Sequencing Center for Infectious Disease"/>
            <person name="Wu L."/>
            <person name="Ma J."/>
        </authorList>
    </citation>
    <scope>NUCLEOTIDE SEQUENCE [LARGE SCALE GENOMIC DNA]</scope>
    <source>
        <strain evidence="3">CCUG 53519</strain>
    </source>
</reference>
<evidence type="ECO:0000313" key="2">
    <source>
        <dbReference type="EMBL" id="MFD1127982.1"/>
    </source>
</evidence>
<dbReference type="EMBL" id="JBHTKX010000001">
    <property type="protein sequence ID" value="MFD1127982.1"/>
    <property type="molecule type" value="Genomic_DNA"/>
</dbReference>
<name>A0ABW3PV87_9BACL</name>
<sequence>MDVLLFIMINVLLIGSLIIGYVYLNKKRAQISHHLGMNISMTISMVCALSFGALWGLQYPQYSSWVTIAATMLSMLAGFIFGRLIDMQTIITGITSGMMTGLMGPMIVMHTNRPALLLIFIMFLFFFTMILLCGSVNLTKDER</sequence>
<feature type="transmembrane region" description="Helical" evidence="1">
    <location>
        <begin position="89"/>
        <end position="109"/>
    </location>
</feature>
<keyword evidence="1" id="KW-0472">Membrane</keyword>
<proteinExistence type="predicted"/>
<organism evidence="2 3">
    <name type="scientific">Paenibacillus provencensis</name>
    <dbReference type="NCBI Taxonomy" id="441151"/>
    <lineage>
        <taxon>Bacteria</taxon>
        <taxon>Bacillati</taxon>
        <taxon>Bacillota</taxon>
        <taxon>Bacilli</taxon>
        <taxon>Bacillales</taxon>
        <taxon>Paenibacillaceae</taxon>
        <taxon>Paenibacillus</taxon>
    </lineage>
</organism>
<evidence type="ECO:0000313" key="3">
    <source>
        <dbReference type="Proteomes" id="UP001597169"/>
    </source>
</evidence>
<keyword evidence="3" id="KW-1185">Reference proteome</keyword>
<feature type="transmembrane region" description="Helical" evidence="1">
    <location>
        <begin position="6"/>
        <end position="24"/>
    </location>
</feature>
<keyword evidence="1" id="KW-1133">Transmembrane helix</keyword>
<evidence type="ECO:0000256" key="1">
    <source>
        <dbReference type="SAM" id="Phobius"/>
    </source>
</evidence>
<feature type="transmembrane region" description="Helical" evidence="1">
    <location>
        <begin position="115"/>
        <end position="138"/>
    </location>
</feature>
<feature type="transmembrane region" description="Helical" evidence="1">
    <location>
        <begin position="36"/>
        <end position="56"/>
    </location>
</feature>
<gene>
    <name evidence="2" type="ORF">ACFQ3J_07345</name>
</gene>
<feature type="transmembrane region" description="Helical" evidence="1">
    <location>
        <begin position="62"/>
        <end position="82"/>
    </location>
</feature>
<dbReference type="RefSeq" id="WP_251583993.1">
    <property type="nucleotide sequence ID" value="NZ_JBHTKX010000001.1"/>
</dbReference>
<dbReference type="Proteomes" id="UP001597169">
    <property type="component" value="Unassembled WGS sequence"/>
</dbReference>
<keyword evidence="1" id="KW-0812">Transmembrane</keyword>